<dbReference type="Proteomes" id="UP000824089">
    <property type="component" value="Unassembled WGS sequence"/>
</dbReference>
<protein>
    <submittedName>
        <fullName evidence="1">Uncharacterized protein</fullName>
    </submittedName>
</protein>
<name>A0A9D1I895_9CLOT</name>
<reference evidence="1" key="2">
    <citation type="journal article" date="2021" name="PeerJ">
        <title>Extensive microbial diversity within the chicken gut microbiome revealed by metagenomics and culture.</title>
        <authorList>
            <person name="Gilroy R."/>
            <person name="Ravi A."/>
            <person name="Getino M."/>
            <person name="Pursley I."/>
            <person name="Horton D.L."/>
            <person name="Alikhan N.F."/>
            <person name="Baker D."/>
            <person name="Gharbi K."/>
            <person name="Hall N."/>
            <person name="Watson M."/>
            <person name="Adriaenssens E.M."/>
            <person name="Foster-Nyarko E."/>
            <person name="Jarju S."/>
            <person name="Secka A."/>
            <person name="Antonio M."/>
            <person name="Oren A."/>
            <person name="Chaudhuri R.R."/>
            <person name="La Ragione R."/>
            <person name="Hildebrand F."/>
            <person name="Pallen M.J."/>
        </authorList>
    </citation>
    <scope>NUCLEOTIDE SEQUENCE</scope>
    <source>
        <strain evidence="1">CHK195-4489</strain>
    </source>
</reference>
<comment type="caution">
    <text evidence="1">The sequence shown here is derived from an EMBL/GenBank/DDBJ whole genome shotgun (WGS) entry which is preliminary data.</text>
</comment>
<dbReference type="EMBL" id="DVMM01000148">
    <property type="protein sequence ID" value="HIU30049.1"/>
    <property type="molecule type" value="Genomic_DNA"/>
</dbReference>
<gene>
    <name evidence="1" type="ORF">IAD50_07130</name>
</gene>
<evidence type="ECO:0000313" key="1">
    <source>
        <dbReference type="EMBL" id="HIU30049.1"/>
    </source>
</evidence>
<proteinExistence type="predicted"/>
<organism evidence="1 2">
    <name type="scientific">Candidatus Egerieisoma faecipullorum</name>
    <dbReference type="NCBI Taxonomy" id="2840963"/>
    <lineage>
        <taxon>Bacteria</taxon>
        <taxon>Bacillati</taxon>
        <taxon>Bacillota</taxon>
        <taxon>Clostridia</taxon>
        <taxon>Eubacteriales</taxon>
        <taxon>Clostridiaceae</taxon>
        <taxon>Clostridiaceae incertae sedis</taxon>
        <taxon>Candidatus Egerieisoma</taxon>
    </lineage>
</organism>
<accession>A0A9D1I895</accession>
<reference evidence="1" key="1">
    <citation type="submission" date="2020-10" db="EMBL/GenBank/DDBJ databases">
        <authorList>
            <person name="Gilroy R."/>
        </authorList>
    </citation>
    <scope>NUCLEOTIDE SEQUENCE</scope>
    <source>
        <strain evidence="1">CHK195-4489</strain>
    </source>
</reference>
<dbReference type="AlphaFoldDB" id="A0A9D1I895"/>
<sequence length="59" mass="6814">MKYRAMCPICGWTLMQASPNSQIKVNCPKCKSNLYVEVEENGVRVYTCKDEHFQKTQPS</sequence>
<evidence type="ECO:0000313" key="2">
    <source>
        <dbReference type="Proteomes" id="UP000824089"/>
    </source>
</evidence>